<dbReference type="AlphaFoldDB" id="A0A2V3WD91"/>
<evidence type="ECO:0000313" key="3">
    <source>
        <dbReference type="Proteomes" id="UP000247922"/>
    </source>
</evidence>
<keyword evidence="3" id="KW-1185">Reference proteome</keyword>
<dbReference type="EMBL" id="QJJR01000002">
    <property type="protein sequence ID" value="PXW92736.1"/>
    <property type="molecule type" value="Genomic_DNA"/>
</dbReference>
<dbReference type="Pfam" id="PF11213">
    <property type="entry name" value="DUF3006"/>
    <property type="match status" value="1"/>
</dbReference>
<sequence>MIIEAMIDRFSDNNQAVILAEKTGKEFVVHQSKLPEGAKPGDYLQLKVSKEVLTEITFDKMKTEERKRQVSSAFERLKQRESKSMFRK</sequence>
<feature type="region of interest" description="Disordered" evidence="1">
    <location>
        <begin position="69"/>
        <end position="88"/>
    </location>
</feature>
<dbReference type="RefSeq" id="WP_170114316.1">
    <property type="nucleotide sequence ID" value="NZ_QJJR01000002.1"/>
</dbReference>
<dbReference type="InterPro" id="IPR021377">
    <property type="entry name" value="DUF3006"/>
</dbReference>
<accession>A0A2V3WD91</accession>
<protein>
    <recommendedName>
        <fullName evidence="4">DUF3006 family protein</fullName>
    </recommendedName>
</protein>
<evidence type="ECO:0000256" key="1">
    <source>
        <dbReference type="SAM" id="MobiDB-lite"/>
    </source>
</evidence>
<gene>
    <name evidence="2" type="ORF">DES38_102320</name>
</gene>
<organism evidence="2 3">
    <name type="scientific">Streptohalobacillus salinus</name>
    <dbReference type="NCBI Taxonomy" id="621096"/>
    <lineage>
        <taxon>Bacteria</taxon>
        <taxon>Bacillati</taxon>
        <taxon>Bacillota</taxon>
        <taxon>Bacilli</taxon>
        <taxon>Bacillales</taxon>
        <taxon>Bacillaceae</taxon>
        <taxon>Streptohalobacillus</taxon>
    </lineage>
</organism>
<name>A0A2V3WD91_9BACI</name>
<evidence type="ECO:0000313" key="2">
    <source>
        <dbReference type="EMBL" id="PXW92736.1"/>
    </source>
</evidence>
<dbReference type="Proteomes" id="UP000247922">
    <property type="component" value="Unassembled WGS sequence"/>
</dbReference>
<reference evidence="2 3" key="1">
    <citation type="submission" date="2018-05" db="EMBL/GenBank/DDBJ databases">
        <title>Genomic Encyclopedia of Type Strains, Phase IV (KMG-IV): sequencing the most valuable type-strain genomes for metagenomic binning, comparative biology and taxonomic classification.</title>
        <authorList>
            <person name="Goeker M."/>
        </authorList>
    </citation>
    <scope>NUCLEOTIDE SEQUENCE [LARGE SCALE GENOMIC DNA]</scope>
    <source>
        <strain evidence="2 3">DSM 22440</strain>
    </source>
</reference>
<comment type="caution">
    <text evidence="2">The sequence shown here is derived from an EMBL/GenBank/DDBJ whole genome shotgun (WGS) entry which is preliminary data.</text>
</comment>
<feature type="compositionally biased region" description="Basic and acidic residues" evidence="1">
    <location>
        <begin position="75"/>
        <end position="88"/>
    </location>
</feature>
<proteinExistence type="predicted"/>
<evidence type="ECO:0008006" key="4">
    <source>
        <dbReference type="Google" id="ProtNLM"/>
    </source>
</evidence>